<dbReference type="EMBL" id="JASCZI010183085">
    <property type="protein sequence ID" value="MED6189032.1"/>
    <property type="molecule type" value="Genomic_DNA"/>
</dbReference>
<keyword evidence="1" id="KW-1133">Transmembrane helix</keyword>
<organism evidence="2 3">
    <name type="scientific">Stylosanthes scabra</name>
    <dbReference type="NCBI Taxonomy" id="79078"/>
    <lineage>
        <taxon>Eukaryota</taxon>
        <taxon>Viridiplantae</taxon>
        <taxon>Streptophyta</taxon>
        <taxon>Embryophyta</taxon>
        <taxon>Tracheophyta</taxon>
        <taxon>Spermatophyta</taxon>
        <taxon>Magnoliopsida</taxon>
        <taxon>eudicotyledons</taxon>
        <taxon>Gunneridae</taxon>
        <taxon>Pentapetalae</taxon>
        <taxon>rosids</taxon>
        <taxon>fabids</taxon>
        <taxon>Fabales</taxon>
        <taxon>Fabaceae</taxon>
        <taxon>Papilionoideae</taxon>
        <taxon>50 kb inversion clade</taxon>
        <taxon>dalbergioids sensu lato</taxon>
        <taxon>Dalbergieae</taxon>
        <taxon>Pterocarpus clade</taxon>
        <taxon>Stylosanthes</taxon>
    </lineage>
</organism>
<evidence type="ECO:0000256" key="1">
    <source>
        <dbReference type="SAM" id="Phobius"/>
    </source>
</evidence>
<sequence length="116" mass="13390">VGVAMVVVESAVTSIYVCYAEDPLLIHKWDPEFFNQISETLNQRLQHRSKRVREVLTHNQLDNLVRSNSSLHSFFFSSFPLFFSFLTFCACVCNMITVILILQINIVCSWLPLQYG</sequence>
<evidence type="ECO:0000313" key="2">
    <source>
        <dbReference type="EMBL" id="MED6189032.1"/>
    </source>
</evidence>
<feature type="transmembrane region" description="Helical" evidence="1">
    <location>
        <begin position="81"/>
        <end position="102"/>
    </location>
</feature>
<evidence type="ECO:0000313" key="3">
    <source>
        <dbReference type="Proteomes" id="UP001341840"/>
    </source>
</evidence>
<keyword evidence="1" id="KW-0472">Membrane</keyword>
<gene>
    <name evidence="2" type="ORF">PIB30_091641</name>
</gene>
<accession>A0ABU6WSZ9</accession>
<reference evidence="2 3" key="1">
    <citation type="journal article" date="2023" name="Plants (Basel)">
        <title>Bridging the Gap: Combining Genomics and Transcriptomics Approaches to Understand Stylosanthes scabra, an Orphan Legume from the Brazilian Caatinga.</title>
        <authorList>
            <person name="Ferreira-Neto J.R.C."/>
            <person name="da Silva M.D."/>
            <person name="Binneck E."/>
            <person name="de Melo N.F."/>
            <person name="da Silva R.H."/>
            <person name="de Melo A.L.T.M."/>
            <person name="Pandolfi V."/>
            <person name="Bustamante F.O."/>
            <person name="Brasileiro-Vidal A.C."/>
            <person name="Benko-Iseppon A.M."/>
        </authorList>
    </citation>
    <scope>NUCLEOTIDE SEQUENCE [LARGE SCALE GENOMIC DNA]</scope>
    <source>
        <tissue evidence="2">Leaves</tissue>
    </source>
</reference>
<protein>
    <submittedName>
        <fullName evidence="2">Uncharacterized protein</fullName>
    </submittedName>
</protein>
<keyword evidence="1" id="KW-0812">Transmembrane</keyword>
<feature type="non-terminal residue" evidence="2">
    <location>
        <position position="1"/>
    </location>
</feature>
<comment type="caution">
    <text evidence="2">The sequence shown here is derived from an EMBL/GenBank/DDBJ whole genome shotgun (WGS) entry which is preliminary data.</text>
</comment>
<keyword evidence="3" id="KW-1185">Reference proteome</keyword>
<name>A0ABU6WSZ9_9FABA</name>
<proteinExistence type="predicted"/>
<dbReference type="Proteomes" id="UP001341840">
    <property type="component" value="Unassembled WGS sequence"/>
</dbReference>